<protein>
    <submittedName>
        <fullName evidence="1">Uncharacterized protein</fullName>
    </submittedName>
</protein>
<dbReference type="AlphaFoldDB" id="A0AAW9Q389"/>
<reference evidence="1" key="1">
    <citation type="submission" date="2024-01" db="EMBL/GenBank/DDBJ databases">
        <title>Bank of Algae and Cyanobacteria of the Azores (BACA) strain genomes.</title>
        <authorList>
            <person name="Luz R."/>
            <person name="Cordeiro R."/>
            <person name="Fonseca A."/>
            <person name="Goncalves V."/>
        </authorList>
    </citation>
    <scope>NUCLEOTIDE SEQUENCE</scope>
    <source>
        <strain evidence="1">BACA0141</strain>
    </source>
</reference>
<comment type="caution">
    <text evidence="1">The sequence shown here is derived from an EMBL/GenBank/DDBJ whole genome shotgun (WGS) entry which is preliminary data.</text>
</comment>
<dbReference type="RefSeq" id="WP_330484069.1">
    <property type="nucleotide sequence ID" value="NZ_JAZBJZ010000047.1"/>
</dbReference>
<dbReference type="Proteomes" id="UP001333818">
    <property type="component" value="Unassembled WGS sequence"/>
</dbReference>
<organism evidence="1 2">
    <name type="scientific">Tumidithrix elongata BACA0141</name>
    <dbReference type="NCBI Taxonomy" id="2716417"/>
    <lineage>
        <taxon>Bacteria</taxon>
        <taxon>Bacillati</taxon>
        <taxon>Cyanobacteriota</taxon>
        <taxon>Cyanophyceae</taxon>
        <taxon>Pseudanabaenales</taxon>
        <taxon>Pseudanabaenaceae</taxon>
        <taxon>Tumidithrix</taxon>
        <taxon>Tumidithrix elongata</taxon>
    </lineage>
</organism>
<name>A0AAW9Q389_9CYAN</name>
<keyword evidence="2" id="KW-1185">Reference proteome</keyword>
<proteinExistence type="predicted"/>
<evidence type="ECO:0000313" key="2">
    <source>
        <dbReference type="Proteomes" id="UP001333818"/>
    </source>
</evidence>
<evidence type="ECO:0000313" key="1">
    <source>
        <dbReference type="EMBL" id="MEE3717638.1"/>
    </source>
</evidence>
<accession>A0AAW9Q389</accession>
<gene>
    <name evidence="1" type="ORF">V2H45_12915</name>
</gene>
<dbReference type="EMBL" id="JAZBJZ010000047">
    <property type="protein sequence ID" value="MEE3717638.1"/>
    <property type="molecule type" value="Genomic_DNA"/>
</dbReference>
<sequence length="138" mass="15977">MLYPLSHIPIEFCQNPSDFFFVTLTFLDNVGRFTSLPRDKLLKHDIPKTAKGWQIRYSHVIPNTIHPAIVMIGIDFDEIIDWFRWCFGNSLRQTENARIWMNVELVVSPLTKLSTSIGTGFTARHSINDLHMSLDIFP</sequence>